<name>A0A2K1PCU9_9BACT</name>
<evidence type="ECO:0000313" key="2">
    <source>
        <dbReference type="Proteomes" id="UP000236199"/>
    </source>
</evidence>
<proteinExistence type="predicted"/>
<protein>
    <submittedName>
        <fullName evidence="1">Uncharacterized protein</fullName>
    </submittedName>
</protein>
<dbReference type="EMBL" id="AZRM01000023">
    <property type="protein sequence ID" value="PNS00590.1"/>
    <property type="molecule type" value="Genomic_DNA"/>
</dbReference>
<organism evidence="1 2">
    <name type="scientific">Petrotoga miotherma DSM 10691</name>
    <dbReference type="NCBI Taxonomy" id="1434326"/>
    <lineage>
        <taxon>Bacteria</taxon>
        <taxon>Thermotogati</taxon>
        <taxon>Thermotogota</taxon>
        <taxon>Thermotogae</taxon>
        <taxon>Petrotogales</taxon>
        <taxon>Petrotogaceae</taxon>
        <taxon>Petrotoga</taxon>
    </lineage>
</organism>
<dbReference type="RefSeq" id="WP_103078701.1">
    <property type="nucleotide sequence ID" value="NZ_AZRM01000023.1"/>
</dbReference>
<reference evidence="1 2" key="1">
    <citation type="submission" date="2013-12" db="EMBL/GenBank/DDBJ databases">
        <title>Comparative genomics of Petrotoga isolates.</title>
        <authorList>
            <person name="Nesbo C.L."/>
            <person name="Charchuk R."/>
            <person name="Chow K."/>
        </authorList>
    </citation>
    <scope>NUCLEOTIDE SEQUENCE [LARGE SCALE GENOMIC DNA]</scope>
    <source>
        <strain evidence="1 2">DSM 10691</strain>
    </source>
</reference>
<gene>
    <name evidence="1" type="ORF">X928_04805</name>
</gene>
<keyword evidence="2" id="KW-1185">Reference proteome</keyword>
<evidence type="ECO:0000313" key="1">
    <source>
        <dbReference type="EMBL" id="PNS00590.1"/>
    </source>
</evidence>
<dbReference type="AlphaFoldDB" id="A0A2K1PCU9"/>
<accession>A0A2K1PCU9</accession>
<comment type="caution">
    <text evidence="1">The sequence shown here is derived from an EMBL/GenBank/DDBJ whole genome shotgun (WGS) entry which is preliminary data.</text>
</comment>
<dbReference type="Proteomes" id="UP000236199">
    <property type="component" value="Unassembled WGS sequence"/>
</dbReference>
<sequence>MKGKLPLGGLYGKNGDEENCIQNNKMLSFGNKELSDYNYPKMIEKELKDILEEMECVEGREMNKSWIQEWIKVTYK</sequence>